<comment type="caution">
    <text evidence="2">The sequence shown here is derived from an EMBL/GenBank/DDBJ whole genome shotgun (WGS) entry which is preliminary data.</text>
</comment>
<dbReference type="AlphaFoldDB" id="A0A098M537"/>
<proteinExistence type="predicted"/>
<evidence type="ECO:0008006" key="4">
    <source>
        <dbReference type="Google" id="ProtNLM"/>
    </source>
</evidence>
<sequence>MINQLKTKIVMVSITLVVVIAFLFSMNFKSKGPDNVLINLDRSDLIRMKKFVSRFNEGKFDYLIAVVPTIEGSYIFYDFISTGSEVTFSIDSSRDPYSVDNVIKKYQCKGISISHKVEMEGISGLLEVSDCTGDQTIKKAGILTFRY</sequence>
<feature type="transmembrane region" description="Helical" evidence="1">
    <location>
        <begin position="9"/>
        <end position="28"/>
    </location>
</feature>
<reference evidence="2 3" key="2">
    <citation type="submission" date="2014-10" db="EMBL/GenBank/DDBJ databases">
        <title>Comparative genomics of the Paenibacillus odorifer group.</title>
        <authorList>
            <person name="Tsai Y.-C."/>
            <person name="Martin N."/>
            <person name="Korlach J."/>
            <person name="Wiedmann M."/>
        </authorList>
    </citation>
    <scope>NUCLEOTIDE SEQUENCE [LARGE SCALE GENOMIC DNA]</scope>
    <source>
        <strain evidence="2 3">DSM 18334</strain>
    </source>
</reference>
<dbReference type="InterPro" id="IPR025372">
    <property type="entry name" value="DUF4362"/>
</dbReference>
<dbReference type="EMBL" id="JQCR01000003">
    <property type="protein sequence ID" value="KGE17660.1"/>
    <property type="molecule type" value="Genomic_DNA"/>
</dbReference>
<dbReference type="Proteomes" id="UP000029734">
    <property type="component" value="Unassembled WGS sequence"/>
</dbReference>
<protein>
    <recommendedName>
        <fullName evidence="4">DUF4362 domain-containing protein</fullName>
    </recommendedName>
</protein>
<reference evidence="2 3" key="1">
    <citation type="submission" date="2014-08" db="EMBL/GenBank/DDBJ databases">
        <authorList>
            <person name="den Bakker H.C."/>
        </authorList>
    </citation>
    <scope>NUCLEOTIDE SEQUENCE [LARGE SCALE GENOMIC DNA]</scope>
    <source>
        <strain evidence="2 3">DSM 18334</strain>
    </source>
</reference>
<evidence type="ECO:0000313" key="2">
    <source>
        <dbReference type="EMBL" id="KGE17660.1"/>
    </source>
</evidence>
<keyword evidence="1" id="KW-0472">Membrane</keyword>
<accession>A0A098M537</accession>
<keyword evidence="1" id="KW-1133">Transmembrane helix</keyword>
<organism evidence="2 3">
    <name type="scientific">Paenibacillus wynnii</name>
    <dbReference type="NCBI Taxonomy" id="268407"/>
    <lineage>
        <taxon>Bacteria</taxon>
        <taxon>Bacillati</taxon>
        <taxon>Bacillota</taxon>
        <taxon>Bacilli</taxon>
        <taxon>Bacillales</taxon>
        <taxon>Paenibacillaceae</taxon>
        <taxon>Paenibacillus</taxon>
    </lineage>
</organism>
<dbReference type="eggNOG" id="ENOG5032CC7">
    <property type="taxonomic scope" value="Bacteria"/>
</dbReference>
<gene>
    <name evidence="2" type="ORF">PWYN_24100</name>
</gene>
<evidence type="ECO:0000256" key="1">
    <source>
        <dbReference type="SAM" id="Phobius"/>
    </source>
</evidence>
<dbReference type="Pfam" id="PF14275">
    <property type="entry name" value="DUF4362"/>
    <property type="match status" value="1"/>
</dbReference>
<keyword evidence="3" id="KW-1185">Reference proteome</keyword>
<keyword evidence="1" id="KW-0812">Transmembrane</keyword>
<evidence type="ECO:0000313" key="3">
    <source>
        <dbReference type="Proteomes" id="UP000029734"/>
    </source>
</evidence>
<name>A0A098M537_9BACL</name>